<evidence type="ECO:0000256" key="2">
    <source>
        <dbReference type="ARBA" id="ARBA00022553"/>
    </source>
</evidence>
<dbReference type="Pfam" id="PF00550">
    <property type="entry name" value="PP-binding"/>
    <property type="match status" value="6"/>
</dbReference>
<evidence type="ECO:0000256" key="1">
    <source>
        <dbReference type="ARBA" id="ARBA00022450"/>
    </source>
</evidence>
<feature type="domain" description="Carrier" evidence="5">
    <location>
        <begin position="4999"/>
        <end position="5075"/>
    </location>
</feature>
<dbReference type="Proteomes" id="UP001270362">
    <property type="component" value="Unassembled WGS sequence"/>
</dbReference>
<dbReference type="InterPro" id="IPR036291">
    <property type="entry name" value="NAD(P)-bd_dom_sf"/>
</dbReference>
<dbReference type="InterPro" id="IPR020806">
    <property type="entry name" value="PKS_PP-bd"/>
</dbReference>
<feature type="domain" description="Carrier" evidence="5">
    <location>
        <begin position="3905"/>
        <end position="3981"/>
    </location>
</feature>
<proteinExistence type="inferred from homology"/>
<keyword evidence="1" id="KW-0596">Phosphopantetheine</keyword>
<dbReference type="InterPro" id="IPR020845">
    <property type="entry name" value="AMP-binding_CS"/>
</dbReference>
<dbReference type="SUPFAM" id="SSF47336">
    <property type="entry name" value="ACP-like"/>
    <property type="match status" value="6"/>
</dbReference>
<keyword evidence="3" id="KW-0436">Ligase</keyword>
<dbReference type="GO" id="GO:0044550">
    <property type="term" value="P:secondary metabolite biosynthetic process"/>
    <property type="evidence" value="ECO:0007669"/>
    <property type="project" value="TreeGrafter"/>
</dbReference>
<feature type="domain" description="Carrier" evidence="5">
    <location>
        <begin position="2804"/>
        <end position="2880"/>
    </location>
</feature>
<dbReference type="InterPro" id="IPR013120">
    <property type="entry name" value="FAR_NAD-bd"/>
</dbReference>
<sequence>MSIIYTPSVQEGEVPDIGFDQITTSTTSEYDISLSIDLSATNLAISIIYQTSIMSEDAADSLAGSFTMALDAIIRKPSSPTSDISIISNIDLARMVSYQTLMPITESCTHWLIGEQVKLRPADPAVFSWDGDLTYAELDLFASRLAAKLHEFGVGPDVIVPICFPKSAWAVVTMVAVEMAGGAFVTLDPAAPPTRLQNILQDTGATLAIAAPGYRDRVQSLGIRTVTVNEELLSALPDSVGTGSYQVLPHNLSFIIFTSGSTGKPKGIAIQHSGICSTVAGYGEALQVGPGKRVFCFSAYTFDMGVMDVLGTLMRGGCVCVPSEHARINDLAGAINATKANWMFLTPTVADLLSPNDVPGLELLAIGGEAISKKTADRWKGKVQLRGLYGPAEVSICAFQEALGVYGKPTNIGRPLRSAFWVVDPTDIKRLVPVGCIGELLIQSPMLARGYLNVDEPTAANWLKGVDWLPGRSEPTRLYRSGDLVRCLDDGTFEFIGRKDTQIKLHGQRVELGEIESRLNEVLPAEANAIVDVIWGSNGSPDMLVSVLWVVGGANFRPMEPFTLIETVPRETRRLISDLHSYLSLSLPSYMVPASYLVFQGIPRQTISGKVDRRYLSTCARDSSADERFRFSPDNVTGIEEVTTPKELTLRELWAAVLRVGPELIGRNSNFFRLGGDSIAAMRLVSTARQRKMALDVAIVLRSPTLKEMASKMGIDVRESRIDHGKIPPFSLLPDEAPVDAIKDEVSNLCRVDPKAVLDVYPCTPLQTGLLALSYKQPTSYIGRMVYSLPQNLDLECFKHAWAIAQQGNPILRTRIVDTKVAGIVQVVLATEEMGWRHAENLTAYLQQDSDAPMITGRPLSRYAIVEEGEGRRHFVWTAHHALYDAFSLPLIMGQVERAYHGIEQDDLTPFTEFVRHIQRNDVSAAETFWRTQLAGSRRMTFPAPPRNEKPRVDGKVIRKMRIPTGSALEVTPATILRAAWAVVLGKHSAMDDVLYGAVVTGRSVPVNGIDRVAGPTVATIPLRVRLPRDLPIRDFLQTIQELGTEIIPYEQHGFNKIAELAGEEENVASIQNLFVVQPAEEGQPALSKLGLSNPTMHGVGFHTQTLVFECHLSKQNLEVHASFDANVLSESLMHFIIAQFETVVHQICTHSPSQVLDDIDMLSELDKMSILEWNKRLPEVVAECAHDIFERRAREQPHAAAVISPSLAMSFTYSQLDSAASRLAGHLVVLGVGPEDFVPLCFEKSPMYAVAQLSVMKAGGAFVPLEPSNPLTRRMHIIRQLKGAKVMIVSPSTAGDFPSNAAGIVIELSECFLASLPDPVKSTLEGRAVPQNAAYCLFTSGSTGIPKGVVVEHEALCSSSRNHGRALNMTKDTRALQFSAHGFDANIIETLTTLMAGGCVCVPSEEARMNNIAQTMREMDVNWALLTPSFSRLVDAQEVSCLKTLVLGGEAVKQENVDQWLEKVQLIGAYGPVELAAIATVQDLSQASPSTIGCNTSSLCHVVEVGNVAKLSPVGCVGELVAQGPSLARGYLDDDAKTSAAFLVGDDVPFLADDTSGFSKRLYRTGDLVRRCPDGNLEYVGRIDDEQVKLNGQRIEIGEIEHHLRTSACGAKQIAVVVAKGGKSFHRDILAAFLCFDGQQPESEEGRAGLSMIDEATRGAIADAANALALSLPRYMIPSLFIPLHSCLPLTLSGKADRAKLVEMVQCLSEAEIENFSLMDAEKRPATTEMELLLRELWASVLDKEPESIGADDSFLRLGGDSIAAMRLVSAARQQGITLSVASIFDDPRLCKVAVMTARENHGDQTIEPFALLPGAVTDIVPAVESQCGTHFSQVEDVYPCTPLQEGVMASSMKQHGSYVARHLLRIPPNLDIDKLRDAWRIVVEAHPILRTRIVQVPSGWPSVQVVMRQGFYWEANVGLQEYLKADSRSLMTYGAPLIRFAVASDSNSVYLVLTIHHAIYDGWSLPIILKDVQRAYEGSELAKTVPYNIFVKYLRTADDEASEAHWRSELEGAKLTDFPRLPSANAPARTDASLRFSMSCPRAKNSEITLATTLRAGWAILLSNYTNSRDVTFGSTSSGRNAPLGGIDVMVGPTITTVPVRIRLDSQTKLEFLREVQRQSAQAIRFEQRGLANIAKLGADAREACNFRTLLVVQVGDSRADLLGMASEAEAMNEGFYTYPFILECVPGEGDNNVHIDARFDANVISSEQVLTVLHQYAQIISQLATPTDCLLDDIDMFSPYDRDRIVKLNSTLPTTHPDLVHNLIKRQTESRPGLPAICAWDGDFTFAEFDAVSTRIAGFLISLGVGPETFVPFCIEKSAWAIIAMVSIMKAGGAFVPLDPSHPAARRQKVVGLVNAKVMLATPFTRGMSEGLTETVVELSSSMVNQMPDRPSLPMLVRPEHAAYIIFTSGSTGTPKGVVVEHQALSTAAQSFGLPLKYNSSSRVLQFASYVFDASVLETIVTLVHGGCICIPSDDSRLNDLAGAINSMGVNWTLLTPSVARLLTPELVPGLKTIMIGGEPVGADNIETWYGKVETVLLYGPTEATIVTASYEVKSRKDSPTVIGSGAAGPMGAFWIADADNHEKLVPWGCVGELLIQGPLLARGYYGDGAITSAAFVDGPTWLPEQQLGWSRRLYKTGDLGRYTPEGLLECLGRKDTQVKLRGLRIELSEVEHEVRANLPDVGQVVAEVVATGKTAQDPSLVAFFSLNENSLLLQSIDYEKLGYEEPLPMTHDLQVQLADLVGALRERLPTYMIPTLFVPFRRIPTVSSGKTNRALLRNLVRGFSKAEIALYSLASCEKRAPSTQTEHRLRSIWATVLGITEAEIGAGDNFLQLGGDSISAMRLISASRLQGIHLTVGTVFDFPRLSQMALHVQIMDYQEEETVLEPFELLPPSISTEMLHNEVQKICGVGSDLIQDAYPCSPLQEGLLVLTEKQPRAYIMQTVFQLPPEVDLRRLEDAWRSVESMNPILRTRILCMADKDFVQVIINEAQPWSHGSDIVKYLETDLSTPMKLGTPLARWALVRDMETAITYFVWTKHHAIYDGWSMRLMLECFHNVYEGQQPTLPTPYSQFIRYVSSLDVQASAAWWRSQLEDAPTTLFPRAGQTKRKSGQGEIWRHLFTVQKEPGLAVTKATLIRAAWALLLSRYGEESDVVFGTTVSGRSATVSGIELMIGPLIATVPVRVRLNRGQTVGEFLASIQKQHTDMVPHEHFGLQNISKLSPGAHQACDFQSLLVIHPPRLTAQDRDEILLDIKPRADLTTTDGSGFFTYPLVFQCHVGENNDFDISATYDSGILTRAEVENLGFQFEAVMQQLAGAGQSDKAIGNVDPFSAHDFEQVRAWNEAAVPETVELCIHSLFEQQALLRPLATAISAWDGTLTYHELDFAANRLAHHILNSYPIKPGDMIPILFEKSVWVFVAILAINKAGAAWVPLDPSHPEKRHQSVVEQTNTCVILSSCMNASRAERLHSQVIVVGQMLDHELVARVGEVAAPETSVTSDHPIYVLFTSGSTGVPKGMVMRHGGVSTAMTAIRKRIGITPSVRILQFASYVFDLCIGEILLPLVTGACICVPSDDTRTDNITSFIRKQRVTWAFFTPSYARLLRPKDVPSIELLLLAGEAVGLDHLRTWVGKVRLWNGWGPSECCLFSSLREFEVGDSPLNVGHPVGGRCWIVQPDNSSQLMPIGCVGEVVIQGPTITLEYLRDPVKTSAAVVTELPDWAPVESVHYSRFFKSGDLAYYNPDGSIEFVSRKDTQVKVRGFRIELSEIEHHIRVLLPAAEQVAVGVFKRSTESSAASSTLAAYLCFSENTRTIAARTEDNKCVLEEMLSPMTEELRLRILSLIRDLEVALPKYMIPTVFIPLRYMPFVTAQKLDRITLSNISLALTDKQLAMYSLQDTADEKHAPETDMERTLQSLWAAVLNIDHDTIGKDDNFLRIGGDSIAAIRLVTLARESGVSLTVKDIFDEPRLSGMAAKARQRVAQNEHDFEGGSSQPDIPPFSLLDEPLRQAVIQQAAGLCGVPADMVEDAYPCTPLQMGLIVLAEKKAGSYTTRNVFKLPEDIDIELFKRAWEETVMRCETLRTRIIVCNGATVQVVLREAVSWQVPRVGDCLSEFISQQKRNPMGHGTPLSRYGIVHDGGDVYFVWTVHHSVYDGWCLPQVFGMLMRAYRGERDTNERLSPFKTYIDYVLSLSNEYSGEFWRREMLIGSAVHFPSPTLRNSGPAKQEVLQHTITSARRAGSDLTTSTLLRAAWTLVLSRWTESSTVSFGTVVSGRNAPVVGIEKVFGPTLATLPLVVQVTPDMTVSKLLIAMQEHHNAMIHHEHFGVQNIARLSDEAREACDFKNLLVIQPAHQINNALGIEVVHTIEEHQGYHTYPLVVECLLSSDMDAVTLRVTFDSSTLPRLHAQSICHHFEHVVNQLVSCEGSLTLNQVAVSSPRDQQQVVSWNQQISTESIPTTVHAIFSEVARQNPEHEAILSFDGRFTYAELDGASQRLACYLSSLGVGPGCMVPLCFEHTSWYIVAVLAVLKTGAAFVPLDPKHPMDRRRDIVNQLDTKILVGSQLGIEKSTGLAETFILVSAALDEQLVHRLNNCAIGVTSQPDDVAYVIFTSGTTGTPKGVVVQHEAVCTASHNHLEPLGLQRTKKRVLQVASHVFDASISEIITTLIHGGTVCVPSDEQRMDPRKLSRFVNTSRVDWALFSPIMAKMIVPENVPSLKTLVIGGDLVTPDVVRPWKAAGVQVINAAGPTETCVVLTCKPIERADDASVIGRGVGYRTWVVEPDNPQALTPVGCVGELLAQGPSLAKGYLHDATKTRGSFIPAPDWAQLDERDYNQLVYRTGDLVRYIAEGNLEYMGRKDTQIKLHGQRIELGDIEQHVRSALPGIPHIVVDVVSSDTANSLAMFFCLGDNVRTIESDIPSSLLLPLGASEKRRLTSLVARLENILPAYMIPSVFLPLSFVPITTSGKMNRKLLRQQGSSLSSDQVRGYLLDNEDGHKRVPETPMEVRLQRLWAAVLCIPPDSIGLESSFLRLGGDSIAAMKLVSAAQDQGIALTVAIIFEHPCLAEMATAATACVDNADQWHRDEAGSQFQPFGLLHESMSLENVKEQVAEQCRVKPDQIRDVYPLTTLQEGVFGLSLRTQGTYVARNVFRLPASTDVDKLKKAWEMTCQQHDILATRIVILDGETLQTVVSGQIAWQDSSNLHGYITDCKNTPMGYGMPLARYAMVHDSESDDRYMVWTVHHVIYDGWSARLVLETLQAAYRGLEPPQIVPFSHFIHFLRSSSDTQASANFWREQSQGADLTPFPRRSVTIVEDLPPHWSRIRQSLPMKRGTANQDITTNNLLRAAWALTLAAHSNSQDVVFGVTVSGRNVPMRNIERVAGPTFASLPVHLTIEDSADLGTFLQRVQKLSIDTIPHQNFGLRKIRELGPHGSNMCAFQTLLVIQTTNEEYHDEEGSILQVTQVPDLDEVFSSYPITLECFMHPDKIEINCHHDASIISTPMAETVVTHFRHAFERLVSQHSDDQLVGSVMSAFTEDEQVIREWNSTAPAPVNTCLHTMVERQTVARPDSQAIHAWDLSLTYAELQHAVDILAEHLINTGVRTGDLVPICFEKSAWAIVSMLAVIKAGAGFVPLDPAHPIERRQQIIEETAAKMVLVSATTETTFRGARASVPTIIIVVSPTFIQSLRRLRSGRPSTAHLPSVGSDHIAYVYYTSGSTGRPKGVVVDHRAICTSMSAQAEAFHINAETRSINFASFVFDAAMLEIFGVLTQGGCVSLPSDTVRVNGLSQFMCETKANFAFFTPMFITTLSPDDVPDLQVLVIGGESVRKESLEIWLPRVTVYEAYGPTETTVISTVHHLTSPEEAPIIGKGIGCRTWIAKSEDYNSLVPVGCVGELLIQGPTLARGYLNDQIKTNAAFVTPSWLLSGKFNTTDDRLSNRVYRTGDLVRYTPSGSLEYVGRRDGQIKLRGQRLEPGEIEYHISKALGGDTQAAVTLITDPDSTGVASLAAFIKFDETLPDADSVDHEHEVLLLHMSDSIKQRLKELIRSLPRILPDYMVPTLFFPVPAIPLSTSGKTDTKLLHRMALGLSQDELAQYSISASATKRPPRSEMESTLQALWSTTLRIPTDLIGADDDFYLLGGDSIRIITLAKRIREMFGVELGLSQLNSKNTTIQGLAEFIKNRIRGASSAEGADDPNTDLMAELSPLLKMAKATASVEGLVSDPAVVLPEQATVFLTGATGFLGVEILRQLLCFDRVTTVIALVRATSPSHGMDRIKETAQVTGWWESHVNYATKLEVWTGDLSLARLGLEDANWDRLCGQSVAGVGNIDAILHNGAMVNWNADYEKLRAPNVQSTVDLLRASAVSPGRPKFVYVSGGVKMPDMQTDRPATVAQLKGGTGYVQTKFLSESFVYEVASHLPPHQNRVSIVKPGLIIGNAGRGVANVDDFVWRIVAASAAVGAYPTEERSYWIHLADAHTVAAAVIRQIFQGEDMASFVDVDAGMDSDQFWNLCAEVAPMVPLPREEWRELALRDMERVGDAHPLWPVQHFVGRLSSHLVPAEAEVMMEAEDQLRLREAVRSNLRYLVRVGFISLRESPGERSGLRERVFRRS</sequence>
<dbReference type="Pfam" id="PF07993">
    <property type="entry name" value="NAD_binding_4"/>
    <property type="match status" value="1"/>
</dbReference>
<gene>
    <name evidence="6" type="ORF">B0T22DRAFT_465275</name>
</gene>
<dbReference type="InterPro" id="IPR023213">
    <property type="entry name" value="CAT-like_dom_sf"/>
</dbReference>
<dbReference type="Gene3D" id="3.30.300.30">
    <property type="match status" value="6"/>
</dbReference>
<dbReference type="SMART" id="SM00823">
    <property type="entry name" value="PKS_PP"/>
    <property type="match status" value="6"/>
</dbReference>
<comment type="caution">
    <text evidence="6">The sequence shown here is derived from an EMBL/GenBank/DDBJ whole genome shotgun (WGS) entry which is preliminary data.</text>
</comment>
<dbReference type="Pfam" id="PF00501">
    <property type="entry name" value="AMP-binding"/>
    <property type="match status" value="6"/>
</dbReference>
<dbReference type="FunFam" id="1.10.1200.10:FF:000005">
    <property type="entry name" value="Nonribosomal peptide synthetase 1"/>
    <property type="match status" value="4"/>
</dbReference>
<keyword evidence="7" id="KW-1185">Reference proteome</keyword>
<dbReference type="SUPFAM" id="SSF56801">
    <property type="entry name" value="Acetyl-CoA synthetase-like"/>
    <property type="match status" value="6"/>
</dbReference>
<dbReference type="NCBIfam" id="TIGR01746">
    <property type="entry name" value="Thioester-redct"/>
    <property type="match status" value="1"/>
</dbReference>
<feature type="domain" description="Carrier" evidence="5">
    <location>
        <begin position="1726"/>
        <end position="1802"/>
    </location>
</feature>
<dbReference type="FunFam" id="3.40.50.12780:FF:000014">
    <property type="entry name" value="Nonribosomal peptide synthetase 1"/>
    <property type="match status" value="2"/>
</dbReference>
<dbReference type="InterPro" id="IPR009081">
    <property type="entry name" value="PP-bd_ACP"/>
</dbReference>
<dbReference type="Gene3D" id="2.30.38.10">
    <property type="entry name" value="Luciferase, Domain 3"/>
    <property type="match status" value="1"/>
</dbReference>
<dbReference type="FunFam" id="3.40.50.980:FF:000001">
    <property type="entry name" value="Non-ribosomal peptide synthetase"/>
    <property type="match status" value="1"/>
</dbReference>
<dbReference type="InterPro" id="IPR006162">
    <property type="entry name" value="Ppantetheine_attach_site"/>
</dbReference>
<protein>
    <recommendedName>
        <fullName evidence="5">Carrier domain-containing protein</fullName>
    </recommendedName>
</protein>
<dbReference type="PROSITE" id="PS00455">
    <property type="entry name" value="AMP_BINDING"/>
    <property type="match status" value="5"/>
</dbReference>
<dbReference type="Gene3D" id="3.40.50.12780">
    <property type="entry name" value="N-terminal domain of ligase-like"/>
    <property type="match status" value="5"/>
</dbReference>
<reference evidence="6" key="1">
    <citation type="journal article" date="2023" name="Mol. Phylogenet. Evol.">
        <title>Genome-scale phylogeny and comparative genomics of the fungal order Sordariales.</title>
        <authorList>
            <person name="Hensen N."/>
            <person name="Bonometti L."/>
            <person name="Westerberg I."/>
            <person name="Brannstrom I.O."/>
            <person name="Guillou S."/>
            <person name="Cros-Aarteil S."/>
            <person name="Calhoun S."/>
            <person name="Haridas S."/>
            <person name="Kuo A."/>
            <person name="Mondo S."/>
            <person name="Pangilinan J."/>
            <person name="Riley R."/>
            <person name="LaButti K."/>
            <person name="Andreopoulos B."/>
            <person name="Lipzen A."/>
            <person name="Chen C."/>
            <person name="Yan M."/>
            <person name="Daum C."/>
            <person name="Ng V."/>
            <person name="Clum A."/>
            <person name="Steindorff A."/>
            <person name="Ohm R.A."/>
            <person name="Martin F."/>
            <person name="Silar P."/>
            <person name="Natvig D.O."/>
            <person name="Lalanne C."/>
            <person name="Gautier V."/>
            <person name="Ament-Velasquez S.L."/>
            <person name="Kruys A."/>
            <person name="Hutchinson M.I."/>
            <person name="Powell A.J."/>
            <person name="Barry K."/>
            <person name="Miller A.N."/>
            <person name="Grigoriev I.V."/>
            <person name="Debuchy R."/>
            <person name="Gladieux P."/>
            <person name="Hiltunen Thoren M."/>
            <person name="Johannesson H."/>
        </authorList>
    </citation>
    <scope>NUCLEOTIDE SEQUENCE</scope>
    <source>
        <strain evidence="6">CBS 314.62</strain>
    </source>
</reference>
<feature type="domain" description="Carrier" evidence="5">
    <location>
        <begin position="6106"/>
        <end position="6184"/>
    </location>
</feature>
<dbReference type="Gene3D" id="3.30.559.10">
    <property type="entry name" value="Chloramphenicol acetyltransferase-like domain"/>
    <property type="match status" value="5"/>
</dbReference>
<feature type="domain" description="Carrier" evidence="5">
    <location>
        <begin position="641"/>
        <end position="717"/>
    </location>
</feature>
<dbReference type="CDD" id="cd05918">
    <property type="entry name" value="A_NRPS_SidN3_like"/>
    <property type="match status" value="6"/>
</dbReference>
<dbReference type="Pfam" id="PF00668">
    <property type="entry name" value="Condensation"/>
    <property type="match status" value="5"/>
</dbReference>
<dbReference type="SUPFAM" id="SSF52777">
    <property type="entry name" value="CoA-dependent acyltransferases"/>
    <property type="match status" value="10"/>
</dbReference>
<reference evidence="6" key="2">
    <citation type="submission" date="2023-06" db="EMBL/GenBank/DDBJ databases">
        <authorList>
            <consortium name="Lawrence Berkeley National Laboratory"/>
            <person name="Haridas S."/>
            <person name="Hensen N."/>
            <person name="Bonometti L."/>
            <person name="Westerberg I."/>
            <person name="Brannstrom I.O."/>
            <person name="Guillou S."/>
            <person name="Cros-Aarteil S."/>
            <person name="Calhoun S."/>
            <person name="Kuo A."/>
            <person name="Mondo S."/>
            <person name="Pangilinan J."/>
            <person name="Riley R."/>
            <person name="Labutti K."/>
            <person name="Andreopoulos B."/>
            <person name="Lipzen A."/>
            <person name="Chen C."/>
            <person name="Yanf M."/>
            <person name="Daum C."/>
            <person name="Ng V."/>
            <person name="Clum A."/>
            <person name="Steindorff A."/>
            <person name="Ohm R."/>
            <person name="Martin F."/>
            <person name="Silar P."/>
            <person name="Natvig D."/>
            <person name="Lalanne C."/>
            <person name="Gautier V."/>
            <person name="Ament-Velasquez S.L."/>
            <person name="Kruys A."/>
            <person name="Hutchinson M.I."/>
            <person name="Powell A.J."/>
            <person name="Barry K."/>
            <person name="Miller A.N."/>
            <person name="Grigoriev I.V."/>
            <person name="Debuchy R."/>
            <person name="Gladieux P."/>
            <person name="Thoren M.H."/>
            <person name="Johannesson H."/>
        </authorList>
    </citation>
    <scope>NUCLEOTIDE SEQUENCE</scope>
    <source>
        <strain evidence="6">CBS 314.62</strain>
    </source>
</reference>
<dbReference type="PROSITE" id="PS00012">
    <property type="entry name" value="PHOSPHOPANTETHEINE"/>
    <property type="match status" value="5"/>
</dbReference>
<dbReference type="Gene3D" id="3.40.50.980">
    <property type="match status" value="2"/>
</dbReference>
<comment type="similarity">
    <text evidence="4">Belongs to the NRP synthetase family.</text>
</comment>
<name>A0AAE0X562_9PEZI</name>
<dbReference type="Gene3D" id="3.30.559.30">
    <property type="entry name" value="Nonribosomal peptide synthetase, condensation domain"/>
    <property type="match status" value="6"/>
</dbReference>
<dbReference type="NCBIfam" id="TIGR01733">
    <property type="entry name" value="AA-adenyl-dom"/>
    <property type="match status" value="6"/>
</dbReference>
<dbReference type="GO" id="GO:0043041">
    <property type="term" value="P:amino acid activation for nonribosomal peptide biosynthetic process"/>
    <property type="evidence" value="ECO:0007669"/>
    <property type="project" value="TreeGrafter"/>
</dbReference>
<dbReference type="NCBIfam" id="NF003417">
    <property type="entry name" value="PRK04813.1"/>
    <property type="match status" value="6"/>
</dbReference>
<dbReference type="FunFam" id="3.30.559.30:FF:000003">
    <property type="entry name" value="Nonribosomal peptide synthase SidD"/>
    <property type="match status" value="5"/>
</dbReference>
<dbReference type="SMART" id="SM01294">
    <property type="entry name" value="PKS_PP_betabranch"/>
    <property type="match status" value="1"/>
</dbReference>
<dbReference type="PROSITE" id="PS50075">
    <property type="entry name" value="CARRIER"/>
    <property type="match status" value="6"/>
</dbReference>
<dbReference type="InterPro" id="IPR036736">
    <property type="entry name" value="ACP-like_sf"/>
</dbReference>
<dbReference type="Gene3D" id="3.40.50.720">
    <property type="entry name" value="NAD(P)-binding Rossmann-like Domain"/>
    <property type="match status" value="1"/>
</dbReference>
<evidence type="ECO:0000313" key="6">
    <source>
        <dbReference type="EMBL" id="KAK3685288.1"/>
    </source>
</evidence>
<accession>A0AAE0X562</accession>
<evidence type="ECO:0000256" key="4">
    <source>
        <dbReference type="ARBA" id="ARBA00029454"/>
    </source>
</evidence>
<dbReference type="InterPro" id="IPR010071">
    <property type="entry name" value="AA_adenyl_dom"/>
</dbReference>
<dbReference type="GO" id="GO:0016874">
    <property type="term" value="F:ligase activity"/>
    <property type="evidence" value="ECO:0007669"/>
    <property type="project" value="UniProtKB-KW"/>
</dbReference>
<dbReference type="PANTHER" id="PTHR45527">
    <property type="entry name" value="NONRIBOSOMAL PEPTIDE SYNTHETASE"/>
    <property type="match status" value="1"/>
</dbReference>
<dbReference type="GO" id="GO:0005737">
    <property type="term" value="C:cytoplasm"/>
    <property type="evidence" value="ECO:0007669"/>
    <property type="project" value="TreeGrafter"/>
</dbReference>
<evidence type="ECO:0000313" key="7">
    <source>
        <dbReference type="Proteomes" id="UP001270362"/>
    </source>
</evidence>
<dbReference type="SUPFAM" id="SSF51735">
    <property type="entry name" value="NAD(P)-binding Rossmann-fold domains"/>
    <property type="match status" value="1"/>
</dbReference>
<evidence type="ECO:0000256" key="3">
    <source>
        <dbReference type="ARBA" id="ARBA00022598"/>
    </source>
</evidence>
<dbReference type="FunFam" id="3.30.300.30:FF:000015">
    <property type="entry name" value="Nonribosomal peptide synthase SidD"/>
    <property type="match status" value="6"/>
</dbReference>
<dbReference type="CDD" id="cd19545">
    <property type="entry name" value="FUM14_C_NRPS-like"/>
    <property type="match status" value="5"/>
</dbReference>
<dbReference type="Gene3D" id="1.10.1200.10">
    <property type="entry name" value="ACP-like"/>
    <property type="match status" value="6"/>
</dbReference>
<evidence type="ECO:0000259" key="5">
    <source>
        <dbReference type="PROSITE" id="PS50075"/>
    </source>
</evidence>
<dbReference type="InterPro" id="IPR010080">
    <property type="entry name" value="Thioester_reductase-like_dom"/>
</dbReference>
<dbReference type="InterPro" id="IPR000873">
    <property type="entry name" value="AMP-dep_synth/lig_dom"/>
</dbReference>
<dbReference type="EMBL" id="JAULSO010000003">
    <property type="protein sequence ID" value="KAK3685288.1"/>
    <property type="molecule type" value="Genomic_DNA"/>
</dbReference>
<keyword evidence="2" id="KW-0597">Phosphoprotein</keyword>
<dbReference type="GO" id="GO:0031177">
    <property type="term" value="F:phosphopantetheine binding"/>
    <property type="evidence" value="ECO:0007669"/>
    <property type="project" value="InterPro"/>
</dbReference>
<dbReference type="PANTHER" id="PTHR45527:SF16">
    <property type="entry name" value="NONRIBOSOMAL PEPTIDE SYNTHASE ATNA-RELATED"/>
    <property type="match status" value="1"/>
</dbReference>
<dbReference type="InterPro" id="IPR045851">
    <property type="entry name" value="AMP-bd_C_sf"/>
</dbReference>
<dbReference type="InterPro" id="IPR042099">
    <property type="entry name" value="ANL_N_sf"/>
</dbReference>
<organism evidence="6 7">
    <name type="scientific">Podospora appendiculata</name>
    <dbReference type="NCBI Taxonomy" id="314037"/>
    <lineage>
        <taxon>Eukaryota</taxon>
        <taxon>Fungi</taxon>
        <taxon>Dikarya</taxon>
        <taxon>Ascomycota</taxon>
        <taxon>Pezizomycotina</taxon>
        <taxon>Sordariomycetes</taxon>
        <taxon>Sordariomycetidae</taxon>
        <taxon>Sordariales</taxon>
        <taxon>Podosporaceae</taxon>
        <taxon>Podospora</taxon>
    </lineage>
</organism>
<dbReference type="InterPro" id="IPR001242">
    <property type="entry name" value="Condensation_dom"/>
</dbReference>